<dbReference type="RefSeq" id="XP_056763537.1">
    <property type="nucleotide sequence ID" value="XM_056910711.1"/>
</dbReference>
<evidence type="ECO:0000313" key="2">
    <source>
        <dbReference type="EMBL" id="KAJ5443457.1"/>
    </source>
</evidence>
<dbReference type="GeneID" id="81600954"/>
<organism evidence="2 3">
    <name type="scientific">Penicillium daleae</name>
    <dbReference type="NCBI Taxonomy" id="63821"/>
    <lineage>
        <taxon>Eukaryota</taxon>
        <taxon>Fungi</taxon>
        <taxon>Dikarya</taxon>
        <taxon>Ascomycota</taxon>
        <taxon>Pezizomycotina</taxon>
        <taxon>Eurotiomycetes</taxon>
        <taxon>Eurotiomycetidae</taxon>
        <taxon>Eurotiales</taxon>
        <taxon>Aspergillaceae</taxon>
        <taxon>Penicillium</taxon>
    </lineage>
</organism>
<accession>A0AAD6FZV2</accession>
<sequence>MFSNDEGKENPEKADCQLGGAGPSNQPVPENVHKDNEEFAGMHPDRQAILWKKKKHIRFPRAERKRMLQQKALNGNEDRIRRAILAELEQMDKHWDNLTKLFVALAKLEENKEEE</sequence>
<name>A0AAD6FZV2_9EURO</name>
<keyword evidence="3" id="KW-1185">Reference proteome</keyword>
<feature type="region of interest" description="Disordered" evidence="1">
    <location>
        <begin position="1"/>
        <end position="43"/>
    </location>
</feature>
<reference evidence="2" key="2">
    <citation type="journal article" date="2023" name="IMA Fungus">
        <title>Comparative genomic study of the Penicillium genus elucidates a diverse pangenome and 15 lateral gene transfer events.</title>
        <authorList>
            <person name="Petersen C."/>
            <person name="Sorensen T."/>
            <person name="Nielsen M.R."/>
            <person name="Sondergaard T.E."/>
            <person name="Sorensen J.L."/>
            <person name="Fitzpatrick D.A."/>
            <person name="Frisvad J.C."/>
            <person name="Nielsen K.L."/>
        </authorList>
    </citation>
    <scope>NUCLEOTIDE SEQUENCE</scope>
    <source>
        <strain evidence="2">IBT 16125</strain>
    </source>
</reference>
<proteinExistence type="predicted"/>
<gene>
    <name evidence="2" type="ORF">N7458_007329</name>
</gene>
<evidence type="ECO:0000313" key="3">
    <source>
        <dbReference type="Proteomes" id="UP001213681"/>
    </source>
</evidence>
<feature type="compositionally biased region" description="Basic and acidic residues" evidence="1">
    <location>
        <begin position="1"/>
        <end position="15"/>
    </location>
</feature>
<reference evidence="2" key="1">
    <citation type="submission" date="2022-12" db="EMBL/GenBank/DDBJ databases">
        <authorList>
            <person name="Petersen C."/>
        </authorList>
    </citation>
    <scope>NUCLEOTIDE SEQUENCE</scope>
    <source>
        <strain evidence="2">IBT 16125</strain>
    </source>
</reference>
<evidence type="ECO:0000256" key="1">
    <source>
        <dbReference type="SAM" id="MobiDB-lite"/>
    </source>
</evidence>
<comment type="caution">
    <text evidence="2">The sequence shown here is derived from an EMBL/GenBank/DDBJ whole genome shotgun (WGS) entry which is preliminary data.</text>
</comment>
<dbReference type="Proteomes" id="UP001213681">
    <property type="component" value="Unassembled WGS sequence"/>
</dbReference>
<dbReference type="EMBL" id="JAPVEA010000007">
    <property type="protein sequence ID" value="KAJ5443457.1"/>
    <property type="molecule type" value="Genomic_DNA"/>
</dbReference>
<dbReference type="AlphaFoldDB" id="A0AAD6FZV2"/>
<protein>
    <submittedName>
        <fullName evidence="2">Uncharacterized protein</fullName>
    </submittedName>
</protein>